<evidence type="ECO:0000256" key="1">
    <source>
        <dbReference type="ARBA" id="ARBA00008142"/>
    </source>
</evidence>
<keyword evidence="2" id="KW-0808">Transferase</keyword>
<sequence length="460" mass="50625">MTDTRGGDVAPLALEKSILIVQREALLKDDAIRERVVQAGFRIVDLTVVQLTAEKASTYYHDKLHKPDDVAPTKISHRSARSTSSTPRKGAGGGGSASPSPRPVATPTTSPRPPSPTKTPRDESPEDAIAALSSGPVLVLLVEKANAVKDLQELVGPAIPSSWPPTSLRGQFGQDAKHVGVRCSQHAFNVSDEIGFLFGTTHHLRDSKADLDGGVHALESTCWVSLDALMQFLFPPNVQHANSTGRLFVFALYGPLDSKSRLRSGEKGLHVVTDGELDTMCLSMEREDILSVYGMIGLSRAEEEQVLGQADQNMKDVPRYTRADIQQLFRTVPRNANGLMSFHDMQEKITKERLRRIVCMKDKLNPCLAPPIVSKYRHAYESHDTTAAKSTMFLKDVGLNGSENAVLVSRLLHRRAFQICHLHQANSPDLTQNVRLLRDAKSHGHATPWNDNHAFSRENH</sequence>
<keyword evidence="10" id="KW-1185">Reference proteome</keyword>
<keyword evidence="5" id="KW-0067">ATP-binding</keyword>
<accession>A0A6G0WC23</accession>
<comment type="caution">
    <text evidence="6">Lacks conserved residue(s) required for the propagation of feature annotation.</text>
</comment>
<keyword evidence="4" id="KW-0418">Kinase</keyword>
<dbReference type="PANTHER" id="PTHR46161">
    <property type="entry name" value="NUCLEOSIDE DIPHOSPHATE KINASE"/>
    <property type="match status" value="1"/>
</dbReference>
<evidence type="ECO:0000259" key="8">
    <source>
        <dbReference type="SMART" id="SM00562"/>
    </source>
</evidence>
<dbReference type="Proteomes" id="UP000481153">
    <property type="component" value="Unassembled WGS sequence"/>
</dbReference>
<evidence type="ECO:0000256" key="2">
    <source>
        <dbReference type="ARBA" id="ARBA00022679"/>
    </source>
</evidence>
<comment type="similarity">
    <text evidence="1 6">Belongs to the NDK family.</text>
</comment>
<keyword evidence="3" id="KW-0547">Nucleotide-binding</keyword>
<dbReference type="Gene3D" id="3.30.70.141">
    <property type="entry name" value="Nucleoside diphosphate kinase-like domain"/>
    <property type="match status" value="1"/>
</dbReference>
<evidence type="ECO:0000256" key="3">
    <source>
        <dbReference type="ARBA" id="ARBA00022741"/>
    </source>
</evidence>
<dbReference type="VEuPathDB" id="FungiDB:AeMF1_016103"/>
<proteinExistence type="inferred from homology"/>
<feature type="region of interest" description="Disordered" evidence="7">
    <location>
        <begin position="64"/>
        <end position="125"/>
    </location>
</feature>
<evidence type="ECO:0000256" key="4">
    <source>
        <dbReference type="ARBA" id="ARBA00022777"/>
    </source>
</evidence>
<protein>
    <recommendedName>
        <fullName evidence="8">Nucleoside diphosphate kinase-like domain-containing protein</fullName>
    </recommendedName>
</protein>
<dbReference type="PROSITE" id="PS51374">
    <property type="entry name" value="NDPK_LIKE"/>
    <property type="match status" value="1"/>
</dbReference>
<comment type="caution">
    <text evidence="9">The sequence shown here is derived from an EMBL/GenBank/DDBJ whole genome shotgun (WGS) entry which is preliminary data.</text>
</comment>
<evidence type="ECO:0000313" key="10">
    <source>
        <dbReference type="Proteomes" id="UP000481153"/>
    </source>
</evidence>
<evidence type="ECO:0000256" key="7">
    <source>
        <dbReference type="SAM" id="MobiDB-lite"/>
    </source>
</evidence>
<gene>
    <name evidence="9" type="ORF">Ae201684_017322</name>
</gene>
<feature type="compositionally biased region" description="Pro residues" evidence="7">
    <location>
        <begin position="100"/>
        <end position="117"/>
    </location>
</feature>
<dbReference type="InterPro" id="IPR034907">
    <property type="entry name" value="NDK-like_dom"/>
</dbReference>
<dbReference type="InterPro" id="IPR036850">
    <property type="entry name" value="NDK-like_dom_sf"/>
</dbReference>
<dbReference type="AlphaFoldDB" id="A0A6G0WC23"/>
<reference evidence="9 10" key="1">
    <citation type="submission" date="2019-07" db="EMBL/GenBank/DDBJ databases">
        <title>Genomics analysis of Aphanomyces spp. identifies a new class of oomycete effector associated with host adaptation.</title>
        <authorList>
            <person name="Gaulin E."/>
        </authorList>
    </citation>
    <scope>NUCLEOTIDE SEQUENCE [LARGE SCALE GENOMIC DNA]</scope>
    <source>
        <strain evidence="9 10">ATCC 201684</strain>
    </source>
</reference>
<dbReference type="SMART" id="SM00562">
    <property type="entry name" value="NDK"/>
    <property type="match status" value="1"/>
</dbReference>
<evidence type="ECO:0000256" key="5">
    <source>
        <dbReference type="ARBA" id="ARBA00022840"/>
    </source>
</evidence>
<dbReference type="SUPFAM" id="SSF54919">
    <property type="entry name" value="Nucleoside diphosphate kinase, NDK"/>
    <property type="match status" value="1"/>
</dbReference>
<dbReference type="GO" id="GO:0016301">
    <property type="term" value="F:kinase activity"/>
    <property type="evidence" value="ECO:0007669"/>
    <property type="project" value="UniProtKB-KW"/>
</dbReference>
<organism evidence="9 10">
    <name type="scientific">Aphanomyces euteiches</name>
    <dbReference type="NCBI Taxonomy" id="100861"/>
    <lineage>
        <taxon>Eukaryota</taxon>
        <taxon>Sar</taxon>
        <taxon>Stramenopiles</taxon>
        <taxon>Oomycota</taxon>
        <taxon>Saprolegniomycetes</taxon>
        <taxon>Saprolegniales</taxon>
        <taxon>Verrucalvaceae</taxon>
        <taxon>Aphanomyces</taxon>
    </lineage>
</organism>
<dbReference type="PANTHER" id="PTHR46161:SF3">
    <property type="entry name" value="NUCLEOSIDE DIPHOSPHATE KINASE DDB_G0292928-RELATED"/>
    <property type="match status" value="1"/>
</dbReference>
<dbReference type="GO" id="GO:0005524">
    <property type="term" value="F:ATP binding"/>
    <property type="evidence" value="ECO:0007669"/>
    <property type="project" value="UniProtKB-KW"/>
</dbReference>
<name>A0A6G0WC23_9STRA</name>
<dbReference type="EMBL" id="VJMJ01000293">
    <property type="protein sequence ID" value="KAF0723871.1"/>
    <property type="molecule type" value="Genomic_DNA"/>
</dbReference>
<evidence type="ECO:0000256" key="6">
    <source>
        <dbReference type="PROSITE-ProRule" id="PRU00706"/>
    </source>
</evidence>
<feature type="domain" description="Nucleoside diphosphate kinase-like" evidence="8">
    <location>
        <begin position="14"/>
        <end position="205"/>
    </location>
</feature>
<dbReference type="Pfam" id="PF00334">
    <property type="entry name" value="NDK"/>
    <property type="match status" value="1"/>
</dbReference>
<evidence type="ECO:0000313" key="9">
    <source>
        <dbReference type="EMBL" id="KAF0723871.1"/>
    </source>
</evidence>